<protein>
    <recommendedName>
        <fullName evidence="2">Gp6 domain containing protein</fullName>
    </recommendedName>
</protein>
<dbReference type="NCBIfam" id="TIGR01560">
    <property type="entry name" value="put_DNA_pack"/>
    <property type="match status" value="2"/>
</dbReference>
<dbReference type="InterPro" id="IPR006450">
    <property type="entry name" value="Phage_HK97_gp6-like"/>
</dbReference>
<name>A0A6J5N300_9CAUD</name>
<gene>
    <name evidence="1" type="ORF">UFOVP605_4</name>
</gene>
<dbReference type="EMBL" id="LR796592">
    <property type="protein sequence ID" value="CAB4152371.1"/>
    <property type="molecule type" value="Genomic_DNA"/>
</dbReference>
<reference evidence="1" key="1">
    <citation type="submission" date="2020-04" db="EMBL/GenBank/DDBJ databases">
        <authorList>
            <person name="Chiriac C."/>
            <person name="Salcher M."/>
            <person name="Ghai R."/>
            <person name="Kavagutti S V."/>
        </authorList>
    </citation>
    <scope>NUCLEOTIDE SEQUENCE</scope>
</reference>
<organism evidence="1">
    <name type="scientific">uncultured Caudovirales phage</name>
    <dbReference type="NCBI Taxonomy" id="2100421"/>
    <lineage>
        <taxon>Viruses</taxon>
        <taxon>Duplodnaviria</taxon>
        <taxon>Heunggongvirae</taxon>
        <taxon>Uroviricota</taxon>
        <taxon>Caudoviricetes</taxon>
        <taxon>Peduoviridae</taxon>
        <taxon>Maltschvirus</taxon>
        <taxon>Maltschvirus maltsch</taxon>
    </lineage>
</organism>
<dbReference type="InterPro" id="IPR021146">
    <property type="entry name" value="Phage_gp6-like_head-tail"/>
</dbReference>
<evidence type="ECO:0008006" key="2">
    <source>
        <dbReference type="Google" id="ProtNLM"/>
    </source>
</evidence>
<sequence>MTYALQVSVGPNQEPVSLAEARAHLRVDGYDDDATIAALIIAARTHVESITARALCTQTLVMSFDDFEDDEYLELPRSPAQSVTSITYIDANGTTQTWSAANYKLDGHSFPARISPAYGYTFPVARDELNSCTVTYVAGYGGSHLVPEPIKQAILLLVGAWFENREAVLTGTIVATLPFAVDALLAPYRVVYL</sequence>
<accession>A0A6J5N300</accession>
<dbReference type="InterPro" id="IPR011738">
    <property type="entry name" value="Phage_CHP"/>
</dbReference>
<dbReference type="Pfam" id="PF05135">
    <property type="entry name" value="Phage_connect_1"/>
    <property type="match status" value="1"/>
</dbReference>
<evidence type="ECO:0000313" key="1">
    <source>
        <dbReference type="EMBL" id="CAB4152371.1"/>
    </source>
</evidence>
<dbReference type="CDD" id="cd08054">
    <property type="entry name" value="gp6"/>
    <property type="match status" value="1"/>
</dbReference>
<dbReference type="NCBIfam" id="TIGR02215">
    <property type="entry name" value="phage_chp_gp8"/>
    <property type="match status" value="1"/>
</dbReference>
<proteinExistence type="predicted"/>
<dbReference type="Gene3D" id="1.10.3230.30">
    <property type="entry name" value="Phage gp6-like head-tail connector protein"/>
    <property type="match status" value="1"/>
</dbReference>